<dbReference type="EMBL" id="CAMGYJ010000010">
    <property type="protein sequence ID" value="CAI0553042.1"/>
    <property type="molecule type" value="Genomic_DNA"/>
</dbReference>
<dbReference type="Proteomes" id="UP001154282">
    <property type="component" value="Unassembled WGS sequence"/>
</dbReference>
<evidence type="ECO:0000313" key="1">
    <source>
        <dbReference type="EMBL" id="CAI0553042.1"/>
    </source>
</evidence>
<accession>A0AAV0R967</accession>
<dbReference type="AlphaFoldDB" id="A0AAV0R967"/>
<evidence type="ECO:0000313" key="2">
    <source>
        <dbReference type="Proteomes" id="UP001154282"/>
    </source>
</evidence>
<reference evidence="1" key="1">
    <citation type="submission" date="2022-08" db="EMBL/GenBank/DDBJ databases">
        <authorList>
            <person name="Gutierrez-Valencia J."/>
        </authorList>
    </citation>
    <scope>NUCLEOTIDE SEQUENCE</scope>
</reference>
<keyword evidence="2" id="KW-1185">Reference proteome</keyword>
<organism evidence="1 2">
    <name type="scientific">Linum tenue</name>
    <dbReference type="NCBI Taxonomy" id="586396"/>
    <lineage>
        <taxon>Eukaryota</taxon>
        <taxon>Viridiplantae</taxon>
        <taxon>Streptophyta</taxon>
        <taxon>Embryophyta</taxon>
        <taxon>Tracheophyta</taxon>
        <taxon>Spermatophyta</taxon>
        <taxon>Magnoliopsida</taxon>
        <taxon>eudicotyledons</taxon>
        <taxon>Gunneridae</taxon>
        <taxon>Pentapetalae</taxon>
        <taxon>rosids</taxon>
        <taxon>fabids</taxon>
        <taxon>Malpighiales</taxon>
        <taxon>Linaceae</taxon>
        <taxon>Linum</taxon>
    </lineage>
</organism>
<gene>
    <name evidence="1" type="ORF">LITE_LOCUS46692</name>
</gene>
<feature type="non-terminal residue" evidence="1">
    <location>
        <position position="53"/>
    </location>
</feature>
<protein>
    <submittedName>
        <fullName evidence="1">Uncharacterized protein</fullName>
    </submittedName>
</protein>
<name>A0AAV0R967_9ROSI</name>
<proteinExistence type="predicted"/>
<sequence>MAICHDNAEIAFNDESMLQVHMQITKMMQSSIIVFQAETSKLLDCINGRKSTW</sequence>
<comment type="caution">
    <text evidence="1">The sequence shown here is derived from an EMBL/GenBank/DDBJ whole genome shotgun (WGS) entry which is preliminary data.</text>
</comment>